<dbReference type="PANTHER" id="PTHR13847">
    <property type="entry name" value="SARCOSINE DEHYDROGENASE-RELATED"/>
    <property type="match status" value="1"/>
</dbReference>
<dbReference type="AlphaFoldDB" id="A0AA38HDR9"/>
<dbReference type="Pfam" id="PF01266">
    <property type="entry name" value="DAO"/>
    <property type="match status" value="1"/>
</dbReference>
<organism evidence="2 3">
    <name type="scientific">Dioszegia hungarica</name>
    <dbReference type="NCBI Taxonomy" id="4972"/>
    <lineage>
        <taxon>Eukaryota</taxon>
        <taxon>Fungi</taxon>
        <taxon>Dikarya</taxon>
        <taxon>Basidiomycota</taxon>
        <taxon>Agaricomycotina</taxon>
        <taxon>Tremellomycetes</taxon>
        <taxon>Tremellales</taxon>
        <taxon>Bulleribasidiaceae</taxon>
        <taxon>Dioszegia</taxon>
    </lineage>
</organism>
<dbReference type="Gene3D" id="3.50.50.60">
    <property type="entry name" value="FAD/NAD(P)-binding domain"/>
    <property type="match status" value="1"/>
</dbReference>
<comment type="caution">
    <text evidence="2">The sequence shown here is derived from an EMBL/GenBank/DDBJ whole genome shotgun (WGS) entry which is preliminary data.</text>
</comment>
<accession>A0AA38HDR9</accession>
<reference evidence="2" key="1">
    <citation type="journal article" date="2022" name="G3 (Bethesda)">
        <title>High quality genome of the basidiomycete yeast Dioszegia hungarica PDD-24b-2 isolated from cloud water.</title>
        <authorList>
            <person name="Jarrige D."/>
            <person name="Haridas S."/>
            <person name="Bleykasten-Grosshans C."/>
            <person name="Joly M."/>
            <person name="Nadalig T."/>
            <person name="Sancelme M."/>
            <person name="Vuilleumier S."/>
            <person name="Grigoriev I.V."/>
            <person name="Amato P."/>
            <person name="Bringel F."/>
        </authorList>
    </citation>
    <scope>NUCLEOTIDE SEQUENCE</scope>
    <source>
        <strain evidence="2">PDD-24b-2</strain>
    </source>
</reference>
<dbReference type="GO" id="GO:0005737">
    <property type="term" value="C:cytoplasm"/>
    <property type="evidence" value="ECO:0007669"/>
    <property type="project" value="TreeGrafter"/>
</dbReference>
<dbReference type="GeneID" id="77731332"/>
<dbReference type="EMBL" id="JAKWFO010000003">
    <property type="protein sequence ID" value="KAI9638330.1"/>
    <property type="molecule type" value="Genomic_DNA"/>
</dbReference>
<evidence type="ECO:0000313" key="3">
    <source>
        <dbReference type="Proteomes" id="UP001164286"/>
    </source>
</evidence>
<dbReference type="PANTHER" id="PTHR13847:SF279">
    <property type="entry name" value="FAD DEPENDENT OXIDOREDUCTASE DOMAIN-CONTAINING PROTEIN-RELATED"/>
    <property type="match status" value="1"/>
</dbReference>
<dbReference type="RefSeq" id="XP_052948107.1">
    <property type="nucleotide sequence ID" value="XM_053092127.1"/>
</dbReference>
<protein>
    <submittedName>
        <fullName evidence="2">FAD dependent oxidoreductase-domain-containing protein</fullName>
    </submittedName>
</protein>
<keyword evidence="3" id="KW-1185">Reference proteome</keyword>
<evidence type="ECO:0000313" key="2">
    <source>
        <dbReference type="EMBL" id="KAI9638330.1"/>
    </source>
</evidence>
<feature type="domain" description="FAD dependent oxidoreductase" evidence="1">
    <location>
        <begin position="41"/>
        <end position="435"/>
    </location>
</feature>
<proteinExistence type="predicted"/>
<sequence>MSEFDRPLFPVKDRLESFWLDQRDREVSNARTTPHLPKSADVVIIGSGMAGAMTAYQIYEEAKRKGRASPRVVMVEADETCGSATARNGGHCKPVTFLGYNTLKAKHGKDVANALLELEEGAMKIYGDVVEKEKIECDLHFTRSCDMFFDAADAERAKGDFEGRKADWPEIFAASNVQRVDSPEEIVKITGVKGALWSASYPAGHLWPYLLATSLIKICLKQGMNLQSYTPVLSIDPTSSSSSIVKTSRGNIPATLVIAASNAYTGGFLPDFKDKIVPVRATASAIKPSKSHSPAGIPGPLKYTYGFRWAQGDVDYLIPRQGRKIPGRGDRSIILGGAKSEFLKHHARWYGNINDNEEVPGVRGYFERFMPKVFAGWDGDASNVQKVWTGVLGYSADFNPWVGLHPEQNGLMLCAGFTGHGMPLIPACSIAAAQLAIAYLEDKGTISPSAQATFEKTLPPPFRLTRKRYEAKVNVIKEYMGQGGNAQGAMQNTDEAVMLARAKL</sequence>
<dbReference type="Gene3D" id="3.30.9.10">
    <property type="entry name" value="D-Amino Acid Oxidase, subunit A, domain 2"/>
    <property type="match status" value="1"/>
</dbReference>
<name>A0AA38HDR9_9TREE</name>
<gene>
    <name evidence="2" type="ORF">MKK02DRAFT_42717</name>
</gene>
<dbReference type="InterPro" id="IPR036188">
    <property type="entry name" value="FAD/NAD-bd_sf"/>
</dbReference>
<evidence type="ECO:0000259" key="1">
    <source>
        <dbReference type="Pfam" id="PF01266"/>
    </source>
</evidence>
<dbReference type="Proteomes" id="UP001164286">
    <property type="component" value="Unassembled WGS sequence"/>
</dbReference>
<dbReference type="SUPFAM" id="SSF51905">
    <property type="entry name" value="FAD/NAD(P)-binding domain"/>
    <property type="match status" value="1"/>
</dbReference>
<dbReference type="InterPro" id="IPR006076">
    <property type="entry name" value="FAD-dep_OxRdtase"/>
</dbReference>